<dbReference type="SMART" id="SM00710">
    <property type="entry name" value="PbH1"/>
    <property type="match status" value="6"/>
</dbReference>
<dbReference type="Gene3D" id="2.160.20.10">
    <property type="entry name" value="Single-stranded right-handed beta-helix, Pectin lyase-like"/>
    <property type="match status" value="1"/>
</dbReference>
<dbReference type="AlphaFoldDB" id="A0A3A4NP93"/>
<dbReference type="SUPFAM" id="SSF51126">
    <property type="entry name" value="Pectin lyase-like"/>
    <property type="match status" value="1"/>
</dbReference>
<gene>
    <name evidence="1" type="ORF">C4520_11575</name>
</gene>
<evidence type="ECO:0008006" key="3">
    <source>
        <dbReference type="Google" id="ProtNLM"/>
    </source>
</evidence>
<protein>
    <recommendedName>
        <fullName evidence="3">Right handed beta helix domain-containing protein</fullName>
    </recommendedName>
</protein>
<evidence type="ECO:0000313" key="1">
    <source>
        <dbReference type="EMBL" id="RJP20295.1"/>
    </source>
</evidence>
<dbReference type="Proteomes" id="UP000265882">
    <property type="component" value="Unassembled WGS sequence"/>
</dbReference>
<dbReference type="EMBL" id="QZKU01000078">
    <property type="protein sequence ID" value="RJP20295.1"/>
    <property type="molecule type" value="Genomic_DNA"/>
</dbReference>
<dbReference type="InterPro" id="IPR059226">
    <property type="entry name" value="Choice_anch_Q_dom"/>
</dbReference>
<proteinExistence type="predicted"/>
<accession>A0A3A4NP93</accession>
<dbReference type="InterPro" id="IPR006626">
    <property type="entry name" value="PbH1"/>
</dbReference>
<dbReference type="PANTHER" id="PTHR11319">
    <property type="entry name" value="G PROTEIN-COUPLED RECEPTOR-RELATED"/>
    <property type="match status" value="1"/>
</dbReference>
<comment type="caution">
    <text evidence="1">The sequence shown here is derived from an EMBL/GenBank/DDBJ whole genome shotgun (WGS) entry which is preliminary data.</text>
</comment>
<dbReference type="InterPro" id="IPR011050">
    <property type="entry name" value="Pectin_lyase_fold/virulence"/>
</dbReference>
<name>A0A3A4NP93_ABYX5</name>
<evidence type="ECO:0000313" key="2">
    <source>
        <dbReference type="Proteomes" id="UP000265882"/>
    </source>
</evidence>
<dbReference type="NCBIfam" id="NF041518">
    <property type="entry name" value="choice_anch_Q"/>
    <property type="match status" value="1"/>
</dbReference>
<sequence length="566" mass="59387">MWNEQSRRRNMSSWKVILMVAVLMLVVSEPGPAQADMYYVPDDFSTIQAALDIATAGDEIVVRDGVYTGDGNKNLSFKGKAIILRSENGPTGCIIDCQYEGRAFVLNSGETADSVISGFTIMHGNESVGAGIICYNSSSPTISNCTITGCMAVEGAGIHCGSLSSPVIIGCTLSENASLLYGGAVFLSNSSPTISGCEIVENSSNYGGGIFCDASPLSIIEDSHITGNTSTTAGGGIYSSNSLLTLSKCVLSRNAAVYEGGGLCSSSASLEMTGCDISENWAVNCGGGMYIIDSSASVTNCIIKDNVVNSYGGGICCRNSSPIITHCSIGENMALMGGGIYFYADYSLPPSTITNSIFWNDDATFGPEMAVRYGAAASVDYSDVEGGEATAYVDGGGALVWGENNIDAAPLFIGPDDFHLSWGSPCIDSATDAGIYDDVDGDNRPHGFGFDMGADEFLLVSLHLVPDAVVIPPMGTLGYTATAVNNTGEPQAVVYWTNVTLPDGTIYPPTGAFYGVIVMLEPFSGYTRHLTHAVPNRSPVGNYTYNAYVGANPMMDEDHFDFEVSP</sequence>
<organism evidence="1 2">
    <name type="scientific">Abyssobacteria bacterium (strain SURF_5)</name>
    <dbReference type="NCBI Taxonomy" id="2093360"/>
    <lineage>
        <taxon>Bacteria</taxon>
        <taxon>Pseudomonadati</taxon>
        <taxon>Candidatus Hydrogenedentota</taxon>
        <taxon>Candidatus Abyssobacteria</taxon>
    </lineage>
</organism>
<dbReference type="PANTHER" id="PTHR11319:SF35">
    <property type="entry name" value="OUTER MEMBRANE PROTEIN PMPC-RELATED"/>
    <property type="match status" value="1"/>
</dbReference>
<dbReference type="InterPro" id="IPR012334">
    <property type="entry name" value="Pectin_lyas_fold"/>
</dbReference>
<reference evidence="1 2" key="1">
    <citation type="journal article" date="2017" name="ISME J.">
        <title>Energy and carbon metabolisms in a deep terrestrial subsurface fluid microbial community.</title>
        <authorList>
            <person name="Momper L."/>
            <person name="Jungbluth S.P."/>
            <person name="Lee M.D."/>
            <person name="Amend J.P."/>
        </authorList>
    </citation>
    <scope>NUCLEOTIDE SEQUENCE [LARGE SCALE GENOMIC DNA]</scope>
    <source>
        <strain evidence="1">SURF_5</strain>
    </source>
</reference>